<evidence type="ECO:0000313" key="3">
    <source>
        <dbReference type="EMBL" id="GJN35853.1"/>
    </source>
</evidence>
<feature type="region of interest" description="Disordered" evidence="1">
    <location>
        <begin position="436"/>
        <end position="482"/>
    </location>
</feature>
<reference evidence="3" key="2">
    <citation type="submission" date="2021-12" db="EMBL/GenBank/DDBJ databases">
        <title>Resequencing data analysis of finger millet.</title>
        <authorList>
            <person name="Hatakeyama M."/>
            <person name="Aluri S."/>
            <person name="Balachadran M.T."/>
            <person name="Sivarajan S.R."/>
            <person name="Poveda L."/>
            <person name="Shimizu-Inatsugi R."/>
            <person name="Schlapbach R."/>
            <person name="Sreeman S.M."/>
            <person name="Shimizu K.K."/>
        </authorList>
    </citation>
    <scope>NUCLEOTIDE SEQUENCE</scope>
</reference>
<feature type="domain" description="DUF1664" evidence="2">
    <location>
        <begin position="147"/>
        <end position="268"/>
    </location>
</feature>
<gene>
    <name evidence="3" type="primary">gb24665</name>
    <name evidence="3" type="ORF">PR202_gb24665</name>
</gene>
<dbReference type="PANTHER" id="PTHR46667">
    <property type="entry name" value="OS05G0182700 PROTEIN"/>
    <property type="match status" value="1"/>
</dbReference>
<reference evidence="3" key="1">
    <citation type="journal article" date="2018" name="DNA Res.">
        <title>Multiple hybrid de novo genome assembly of finger millet, an orphan allotetraploid crop.</title>
        <authorList>
            <person name="Hatakeyama M."/>
            <person name="Aluri S."/>
            <person name="Balachadran M.T."/>
            <person name="Sivarajan S.R."/>
            <person name="Patrignani A."/>
            <person name="Gruter S."/>
            <person name="Poveda L."/>
            <person name="Shimizu-Inatsugi R."/>
            <person name="Baeten J."/>
            <person name="Francoijs K.J."/>
            <person name="Nataraja K.N."/>
            <person name="Reddy Y.A.N."/>
            <person name="Phadnis S."/>
            <person name="Ravikumar R.L."/>
            <person name="Schlapbach R."/>
            <person name="Sreeman S.M."/>
            <person name="Shimizu K.K."/>
        </authorList>
    </citation>
    <scope>NUCLEOTIDE SEQUENCE</scope>
</reference>
<dbReference type="Proteomes" id="UP001054889">
    <property type="component" value="Unassembled WGS sequence"/>
</dbReference>
<dbReference type="Gene3D" id="1.20.5.2280">
    <property type="match status" value="1"/>
</dbReference>
<proteinExistence type="predicted"/>
<name>A0AAV5FLS6_ELECO</name>
<comment type="caution">
    <text evidence="3">The sequence shown here is derived from an EMBL/GenBank/DDBJ whole genome shotgun (WGS) entry which is preliminary data.</text>
</comment>
<protein>
    <recommendedName>
        <fullName evidence="2">DUF1664 domain-containing protein</fullName>
    </recommendedName>
</protein>
<evidence type="ECO:0000259" key="2">
    <source>
        <dbReference type="Pfam" id="PF07889"/>
    </source>
</evidence>
<dbReference type="InterPro" id="IPR012458">
    <property type="entry name" value="DUF1664"/>
</dbReference>
<sequence>MALVQAGMGLTRVVVLVGTGVAGSLVLRNGRLSEVLGELQVRRICWPRAAPLSHLEEILDKGSKGKGGGEGESSIDEALLSQVNFDTSSFGIANKAMDLAFYSSVGLVQTLVQWMTNTIRNLSMEVRQISSSRSVTVVSGGSGQTGLSGLIIPVATVGALGYGYMWWKGISFSDLMYVTKRNMANAVSSMTKHLEQVQSSLAAAKRHLTQRIEKLDDKLDQQKALSGQIRDDVTDARLKLENIGSEIRNIKDLVWGLDGKIDSMEAKQDFSCAGVMYLCQFIEQSGGKLPERLEGPKVTRKRFGGQKLIQGLQLAIESGNFDKSAIESLLDNTDSSDKISRSSSIKSVNQGKELESQSLSSASRVRPFDLLACGGIRRRRLKEASGAAARATVVVSAVTTVYRSRLVASDKDLLIDVTWSRSPDGSALSVVVHESATTTRRRASCTRRRAAARSRRSRPRAAERSRGCGRSCGSPSPPPPPS</sequence>
<dbReference type="AlphaFoldDB" id="A0AAV5FLS6"/>
<dbReference type="PANTHER" id="PTHR46667:SF6">
    <property type="entry name" value="OS01G0185100 PROTEIN"/>
    <property type="match status" value="1"/>
</dbReference>
<evidence type="ECO:0000313" key="4">
    <source>
        <dbReference type="Proteomes" id="UP001054889"/>
    </source>
</evidence>
<evidence type="ECO:0000256" key="1">
    <source>
        <dbReference type="SAM" id="MobiDB-lite"/>
    </source>
</evidence>
<accession>A0AAV5FLS6</accession>
<dbReference type="EMBL" id="BQKI01000088">
    <property type="protein sequence ID" value="GJN35853.1"/>
    <property type="molecule type" value="Genomic_DNA"/>
</dbReference>
<keyword evidence="4" id="KW-1185">Reference proteome</keyword>
<organism evidence="3 4">
    <name type="scientific">Eleusine coracana subsp. coracana</name>
    <dbReference type="NCBI Taxonomy" id="191504"/>
    <lineage>
        <taxon>Eukaryota</taxon>
        <taxon>Viridiplantae</taxon>
        <taxon>Streptophyta</taxon>
        <taxon>Embryophyta</taxon>
        <taxon>Tracheophyta</taxon>
        <taxon>Spermatophyta</taxon>
        <taxon>Magnoliopsida</taxon>
        <taxon>Liliopsida</taxon>
        <taxon>Poales</taxon>
        <taxon>Poaceae</taxon>
        <taxon>PACMAD clade</taxon>
        <taxon>Chloridoideae</taxon>
        <taxon>Cynodonteae</taxon>
        <taxon>Eleusininae</taxon>
        <taxon>Eleusine</taxon>
    </lineage>
</organism>
<feature type="compositionally biased region" description="Basic residues" evidence="1">
    <location>
        <begin position="439"/>
        <end position="459"/>
    </location>
</feature>
<dbReference type="Pfam" id="PF07889">
    <property type="entry name" value="DUF1664"/>
    <property type="match status" value="1"/>
</dbReference>